<gene>
    <name evidence="5" type="ORF">OCBIM_22036246mg</name>
</gene>
<keyword evidence="3" id="KW-0812">Transmembrane</keyword>
<feature type="domain" description="Cytochrome b5 heme-binding" evidence="4">
    <location>
        <begin position="71"/>
        <end position="170"/>
    </location>
</feature>
<dbReference type="KEGG" id="obi:106884289"/>
<dbReference type="Gene3D" id="3.10.120.10">
    <property type="entry name" value="Cytochrome b5-like heme/steroid binding domain"/>
    <property type="match status" value="1"/>
</dbReference>
<name>A0A0L8I525_OCTBM</name>
<dbReference type="SMART" id="SM01117">
    <property type="entry name" value="Cyt-b5"/>
    <property type="match status" value="1"/>
</dbReference>
<dbReference type="InterPro" id="IPR001199">
    <property type="entry name" value="Cyt_B5-like_heme/steroid-bd"/>
</dbReference>
<evidence type="ECO:0000256" key="1">
    <source>
        <dbReference type="ARBA" id="ARBA00038357"/>
    </source>
</evidence>
<proteinExistence type="inferred from homology"/>
<dbReference type="InterPro" id="IPR036400">
    <property type="entry name" value="Cyt_B5-like_heme/steroid_sf"/>
</dbReference>
<accession>A0A0L8I525</accession>
<keyword evidence="3" id="KW-0472">Membrane</keyword>
<dbReference type="GO" id="GO:0016020">
    <property type="term" value="C:membrane"/>
    <property type="evidence" value="ECO:0007669"/>
    <property type="project" value="TreeGrafter"/>
</dbReference>
<dbReference type="PANTHER" id="PTHR10281">
    <property type="entry name" value="MEMBRANE-ASSOCIATED PROGESTERONE RECEPTOR COMPONENT-RELATED"/>
    <property type="match status" value="1"/>
</dbReference>
<dbReference type="Pfam" id="PF00173">
    <property type="entry name" value="Cyt-b5"/>
    <property type="match status" value="1"/>
</dbReference>
<dbReference type="GO" id="GO:0005783">
    <property type="term" value="C:endoplasmic reticulum"/>
    <property type="evidence" value="ECO:0007669"/>
    <property type="project" value="TreeGrafter"/>
</dbReference>
<dbReference type="PANTHER" id="PTHR10281:SF106">
    <property type="entry name" value="IP06960P-RELATED"/>
    <property type="match status" value="1"/>
</dbReference>
<evidence type="ECO:0000313" key="5">
    <source>
        <dbReference type="EMBL" id="KOF96135.1"/>
    </source>
</evidence>
<dbReference type="STRING" id="37653.A0A0L8I525"/>
<protein>
    <recommendedName>
        <fullName evidence="4">Cytochrome b5 heme-binding domain-containing protein</fullName>
    </recommendedName>
</protein>
<comment type="similarity">
    <text evidence="1">Belongs to the cytochrome b5 family. MAPR subfamily.</text>
</comment>
<keyword evidence="3" id="KW-1133">Transmembrane helix</keyword>
<evidence type="ECO:0000256" key="3">
    <source>
        <dbReference type="SAM" id="Phobius"/>
    </source>
</evidence>
<dbReference type="OrthoDB" id="547796at2759"/>
<dbReference type="SUPFAM" id="SSF55856">
    <property type="entry name" value="Cytochrome b5-like heme/steroid binding domain"/>
    <property type="match status" value="1"/>
</dbReference>
<sequence length="212" mass="23951">MASNEEELQSGGDGYTDMFWNIFNEVFSNPLNVILLAISSFLFYKIMTSRQTPRPQHVAEKEIPRMKKKDMTIEELRKYDGTDEDGRVCIAVNGKIFDVTRGKQFYGPGGPYAVFAGRDASRALALFTVKESALKNEYDDLSDLTSAEMSRMQEWEMQFTEKYDIVGKLLRDGEQPTEYTDSEDESSPNGDTDKSSGKDGDSSLHKDDTKSQ</sequence>
<dbReference type="OMA" id="VVVQLWE"/>
<feature type="compositionally biased region" description="Basic and acidic residues" evidence="2">
    <location>
        <begin position="191"/>
        <end position="212"/>
    </location>
</feature>
<dbReference type="AlphaFoldDB" id="A0A0L8I525"/>
<evidence type="ECO:0000259" key="4">
    <source>
        <dbReference type="SMART" id="SM01117"/>
    </source>
</evidence>
<evidence type="ECO:0000256" key="2">
    <source>
        <dbReference type="SAM" id="MobiDB-lite"/>
    </source>
</evidence>
<feature type="region of interest" description="Disordered" evidence="2">
    <location>
        <begin position="170"/>
        <end position="212"/>
    </location>
</feature>
<feature type="transmembrane region" description="Helical" evidence="3">
    <location>
        <begin position="26"/>
        <end position="44"/>
    </location>
</feature>
<dbReference type="EMBL" id="KQ416627">
    <property type="protein sequence ID" value="KOF96135.1"/>
    <property type="molecule type" value="Genomic_DNA"/>
</dbReference>
<reference evidence="5" key="1">
    <citation type="submission" date="2015-07" db="EMBL/GenBank/DDBJ databases">
        <title>MeaNS - Measles Nucleotide Surveillance Program.</title>
        <authorList>
            <person name="Tran T."/>
            <person name="Druce J."/>
        </authorList>
    </citation>
    <scope>NUCLEOTIDE SEQUENCE</scope>
    <source>
        <strain evidence="5">UCB-OBI-ISO-001</strain>
        <tissue evidence="5">Gonad</tissue>
    </source>
</reference>
<dbReference type="FunFam" id="3.10.120.10:FF:000003">
    <property type="entry name" value="membrane-associated progesterone receptor component 1"/>
    <property type="match status" value="1"/>
</dbReference>
<organism evidence="5">
    <name type="scientific">Octopus bimaculoides</name>
    <name type="common">California two-spotted octopus</name>
    <dbReference type="NCBI Taxonomy" id="37653"/>
    <lineage>
        <taxon>Eukaryota</taxon>
        <taxon>Metazoa</taxon>
        <taxon>Spiralia</taxon>
        <taxon>Lophotrochozoa</taxon>
        <taxon>Mollusca</taxon>
        <taxon>Cephalopoda</taxon>
        <taxon>Coleoidea</taxon>
        <taxon>Octopodiformes</taxon>
        <taxon>Octopoda</taxon>
        <taxon>Incirrata</taxon>
        <taxon>Octopodidae</taxon>
        <taxon>Octopus</taxon>
    </lineage>
</organism>
<dbReference type="InterPro" id="IPR050577">
    <property type="entry name" value="MAPR/NEUFC/NENF-like"/>
</dbReference>